<reference evidence="1" key="1">
    <citation type="submission" date="2016-05" db="EMBL/GenBank/DDBJ databases">
        <authorList>
            <person name="Lavstsen T."/>
            <person name="Jespersen J.S."/>
        </authorList>
    </citation>
    <scope>NUCLEOTIDE SEQUENCE</scope>
    <source>
        <tissue evidence="1">Brain</tissue>
    </source>
</reference>
<evidence type="ECO:0000313" key="1">
    <source>
        <dbReference type="EMBL" id="SBQ59295.1"/>
    </source>
</evidence>
<feature type="non-terminal residue" evidence="1">
    <location>
        <position position="85"/>
    </location>
</feature>
<accession>A0A1A8FIN4</accession>
<sequence length="85" mass="10012">FVYSLPEPPPLKKKPFSMSEDGHKDVFLDKKYNDRTPALMRLLLTQVCESYLKIFVVLLVCLKLAYQVKLLEKEREYLLSSHTKH</sequence>
<protein>
    <submittedName>
        <fullName evidence="1">Uncharacterized protein</fullName>
    </submittedName>
</protein>
<feature type="non-terminal residue" evidence="1">
    <location>
        <position position="1"/>
    </location>
</feature>
<name>A0A1A8FIN4_9TELE</name>
<dbReference type="AlphaFoldDB" id="A0A1A8FIN4"/>
<dbReference type="EMBL" id="HAEB01012768">
    <property type="protein sequence ID" value="SBQ59295.1"/>
    <property type="molecule type" value="Transcribed_RNA"/>
</dbReference>
<gene>
    <name evidence="1" type="primary">BX640584.1</name>
</gene>
<proteinExistence type="predicted"/>
<organism evidence="1">
    <name type="scientific">Nothobranchius korthausae</name>
    <dbReference type="NCBI Taxonomy" id="1143690"/>
    <lineage>
        <taxon>Eukaryota</taxon>
        <taxon>Metazoa</taxon>
        <taxon>Chordata</taxon>
        <taxon>Craniata</taxon>
        <taxon>Vertebrata</taxon>
        <taxon>Euteleostomi</taxon>
        <taxon>Actinopterygii</taxon>
        <taxon>Neopterygii</taxon>
        <taxon>Teleostei</taxon>
        <taxon>Neoteleostei</taxon>
        <taxon>Acanthomorphata</taxon>
        <taxon>Ovalentaria</taxon>
        <taxon>Atherinomorphae</taxon>
        <taxon>Cyprinodontiformes</taxon>
        <taxon>Nothobranchiidae</taxon>
        <taxon>Nothobranchius</taxon>
    </lineage>
</organism>
<reference evidence="1" key="2">
    <citation type="submission" date="2016-06" db="EMBL/GenBank/DDBJ databases">
        <title>The genome of a short-lived fish provides insights into sex chromosome evolution and the genetic control of aging.</title>
        <authorList>
            <person name="Reichwald K."/>
            <person name="Felder M."/>
            <person name="Petzold A."/>
            <person name="Koch P."/>
            <person name="Groth M."/>
            <person name="Platzer M."/>
        </authorList>
    </citation>
    <scope>NUCLEOTIDE SEQUENCE</scope>
    <source>
        <tissue evidence="1">Brain</tissue>
    </source>
</reference>